<keyword evidence="4" id="KW-1185">Reference proteome</keyword>
<sequence>MASSAHPTPDPTSSRVCCRVNGSRSRRCARVSFCSMSVQTRPLTAPPHQASEARRDEEQAQRGTMDAMTSALTPVGFDEQLAQEWDWLPGAAVELEEYLRRLMAEEPINAHLITARSKSIASFLRKCRAKGYADPRHQVTDLVAARVIVYTSAERERAMAAIRARFTLTEDRNPGDERDGDHKGYDCWHFIVTGERFDSQWIQRGGDLDHYFHAFNGLEIQVRTVAAHAWAEYEHALRYKSTQYAELSPQGRAEIDALFLEAHQLRQRLDDSFLSIADRLRDLPGPAATVAPRDDAPAALPSQPPVPQPNADDIEIAAVRAWIAARYPDAEEPSDQGLRFAVELLRAIGDPLDQIKRRLERLPAGLVANNLRRDSTGISRVRALDDELLASYGERYLRATQHAGSDPSMQARRDQLRWRWRLLRNKVPRGRD</sequence>
<reference evidence="3 4" key="1">
    <citation type="submission" date="2018-01" db="EMBL/GenBank/DDBJ databases">
        <title>Lactibacter flavus gen. nov., sp. nov., a novel bacterium of the family Propionibacteriaceae isolated from raw milk and dairy products.</title>
        <authorList>
            <person name="Wenning M."/>
            <person name="Breitenwieser F."/>
            <person name="Huptas C."/>
            <person name="von Neubeck M."/>
            <person name="Busse H.-J."/>
            <person name="Scherer S."/>
        </authorList>
    </citation>
    <scope>NUCLEOTIDE SEQUENCE [LARGE SCALE GENOMIC DNA]</scope>
    <source>
        <strain evidence="3 4">VG341</strain>
    </source>
</reference>
<dbReference type="InterPro" id="IPR043519">
    <property type="entry name" value="NT_sf"/>
</dbReference>
<organism evidence="3 4">
    <name type="scientific">Propioniciclava flava</name>
    <dbReference type="NCBI Taxonomy" id="2072026"/>
    <lineage>
        <taxon>Bacteria</taxon>
        <taxon>Bacillati</taxon>
        <taxon>Actinomycetota</taxon>
        <taxon>Actinomycetes</taxon>
        <taxon>Propionibacteriales</taxon>
        <taxon>Propionibacteriaceae</taxon>
        <taxon>Propioniciclava</taxon>
    </lineage>
</organism>
<feature type="compositionally biased region" description="Basic and acidic residues" evidence="1">
    <location>
        <begin position="51"/>
        <end position="60"/>
    </location>
</feature>
<comment type="caution">
    <text evidence="3">The sequence shown here is derived from an EMBL/GenBank/DDBJ whole genome shotgun (WGS) entry which is preliminary data.</text>
</comment>
<evidence type="ECO:0000256" key="1">
    <source>
        <dbReference type="SAM" id="MobiDB-lite"/>
    </source>
</evidence>
<gene>
    <name evidence="3" type="ORF">C1706_06705</name>
</gene>
<evidence type="ECO:0000259" key="2">
    <source>
        <dbReference type="SMART" id="SM00954"/>
    </source>
</evidence>
<dbReference type="Pfam" id="PF04607">
    <property type="entry name" value="RelA_SpoT"/>
    <property type="match status" value="1"/>
</dbReference>
<protein>
    <recommendedName>
        <fullName evidence="2">RelA/SpoT domain-containing protein</fullName>
    </recommendedName>
</protein>
<dbReference type="OrthoDB" id="3725831at2"/>
<dbReference type="AlphaFoldDB" id="A0A4Q2EFY6"/>
<name>A0A4Q2EFY6_9ACTN</name>
<dbReference type="Gene3D" id="3.30.460.10">
    <property type="entry name" value="Beta Polymerase, domain 2"/>
    <property type="match status" value="1"/>
</dbReference>
<evidence type="ECO:0000313" key="4">
    <source>
        <dbReference type="Proteomes" id="UP000290624"/>
    </source>
</evidence>
<dbReference type="InterPro" id="IPR007685">
    <property type="entry name" value="RelA_SpoT"/>
</dbReference>
<evidence type="ECO:0000313" key="3">
    <source>
        <dbReference type="EMBL" id="RXW32251.1"/>
    </source>
</evidence>
<proteinExistence type="predicted"/>
<dbReference type="SMART" id="SM00954">
    <property type="entry name" value="RelA_SpoT"/>
    <property type="match status" value="1"/>
</dbReference>
<accession>A0A4Q2EFY6</accession>
<dbReference type="Proteomes" id="UP000290624">
    <property type="component" value="Unassembled WGS sequence"/>
</dbReference>
<dbReference type="PANTHER" id="PTHR41773">
    <property type="entry name" value="GTP PYROPHOSPHATASE-RELATED"/>
    <property type="match status" value="1"/>
</dbReference>
<feature type="domain" description="RelA/SpoT" evidence="2">
    <location>
        <begin position="115"/>
        <end position="245"/>
    </location>
</feature>
<dbReference type="GO" id="GO:0015969">
    <property type="term" value="P:guanosine tetraphosphate metabolic process"/>
    <property type="evidence" value="ECO:0007669"/>
    <property type="project" value="InterPro"/>
</dbReference>
<dbReference type="PANTHER" id="PTHR41773:SF1">
    <property type="entry name" value="RELA_SPOT DOMAIN-CONTAINING PROTEIN"/>
    <property type="match status" value="1"/>
</dbReference>
<feature type="region of interest" description="Disordered" evidence="1">
    <location>
        <begin position="285"/>
        <end position="310"/>
    </location>
</feature>
<feature type="region of interest" description="Disordered" evidence="1">
    <location>
        <begin position="41"/>
        <end position="60"/>
    </location>
</feature>
<dbReference type="EMBL" id="PPCV01000004">
    <property type="protein sequence ID" value="RXW32251.1"/>
    <property type="molecule type" value="Genomic_DNA"/>
</dbReference>
<dbReference type="SUPFAM" id="SSF81301">
    <property type="entry name" value="Nucleotidyltransferase"/>
    <property type="match status" value="1"/>
</dbReference>
<dbReference type="CDD" id="cd05399">
    <property type="entry name" value="NT_Rel-Spo_like"/>
    <property type="match status" value="1"/>
</dbReference>